<keyword evidence="6" id="KW-1185">Reference proteome</keyword>
<evidence type="ECO:0000259" key="3">
    <source>
        <dbReference type="Pfam" id="PF00501"/>
    </source>
</evidence>
<accession>A0A1I7KZ51</accession>
<dbReference type="OrthoDB" id="9766486at2"/>
<dbReference type="GO" id="GO:0006631">
    <property type="term" value="P:fatty acid metabolic process"/>
    <property type="evidence" value="ECO:0007669"/>
    <property type="project" value="TreeGrafter"/>
</dbReference>
<proteinExistence type="inferred from homology"/>
<keyword evidence="2" id="KW-0436">Ligase</keyword>
<evidence type="ECO:0000259" key="4">
    <source>
        <dbReference type="Pfam" id="PF13193"/>
    </source>
</evidence>
<dbReference type="GO" id="GO:0031956">
    <property type="term" value="F:medium-chain fatty acid-CoA ligase activity"/>
    <property type="evidence" value="ECO:0007669"/>
    <property type="project" value="TreeGrafter"/>
</dbReference>
<evidence type="ECO:0000256" key="1">
    <source>
        <dbReference type="ARBA" id="ARBA00006432"/>
    </source>
</evidence>
<name>A0A1I7KZ51_9BURK</name>
<dbReference type="SUPFAM" id="SSF56801">
    <property type="entry name" value="Acetyl-CoA synthetase-like"/>
    <property type="match status" value="1"/>
</dbReference>
<dbReference type="RefSeq" id="WP_093557471.1">
    <property type="nucleotide sequence ID" value="NZ_FPBO01000021.1"/>
</dbReference>
<dbReference type="PANTHER" id="PTHR43201">
    <property type="entry name" value="ACYL-COA SYNTHETASE"/>
    <property type="match status" value="1"/>
</dbReference>
<dbReference type="InterPro" id="IPR045851">
    <property type="entry name" value="AMP-bd_C_sf"/>
</dbReference>
<dbReference type="Proteomes" id="UP000199391">
    <property type="component" value="Unassembled WGS sequence"/>
</dbReference>
<dbReference type="Gene3D" id="3.30.300.30">
    <property type="match status" value="1"/>
</dbReference>
<dbReference type="InterPro" id="IPR000873">
    <property type="entry name" value="AMP-dep_synth/lig_dom"/>
</dbReference>
<feature type="domain" description="AMP-dependent synthetase/ligase" evidence="3">
    <location>
        <begin position="19"/>
        <end position="405"/>
    </location>
</feature>
<evidence type="ECO:0000313" key="5">
    <source>
        <dbReference type="EMBL" id="SFV02730.1"/>
    </source>
</evidence>
<protein>
    <submittedName>
        <fullName evidence="5">Fatty-acyl-CoA synthase/long-chain acyl-CoA synthetase</fullName>
    </submittedName>
</protein>
<evidence type="ECO:0000256" key="2">
    <source>
        <dbReference type="ARBA" id="ARBA00022598"/>
    </source>
</evidence>
<dbReference type="EMBL" id="FPBO01000021">
    <property type="protein sequence ID" value="SFV02730.1"/>
    <property type="molecule type" value="Genomic_DNA"/>
</dbReference>
<reference evidence="6" key="1">
    <citation type="submission" date="2016-10" db="EMBL/GenBank/DDBJ databases">
        <authorList>
            <person name="Varghese N."/>
            <person name="Submissions S."/>
        </authorList>
    </citation>
    <scope>NUCLEOTIDE SEQUENCE [LARGE SCALE GENOMIC DNA]</scope>
    <source>
        <strain evidence="6">CGMCC 1.11014</strain>
    </source>
</reference>
<dbReference type="InterPro" id="IPR042099">
    <property type="entry name" value="ANL_N_sf"/>
</dbReference>
<dbReference type="InterPro" id="IPR025110">
    <property type="entry name" value="AMP-bd_C"/>
</dbReference>
<dbReference type="STRING" id="1035707.SAMN05216552_102154"/>
<dbReference type="Pfam" id="PF00501">
    <property type="entry name" value="AMP-binding"/>
    <property type="match status" value="1"/>
</dbReference>
<organism evidence="5 6">
    <name type="scientific">Pseudoduganella namucuonensis</name>
    <dbReference type="NCBI Taxonomy" id="1035707"/>
    <lineage>
        <taxon>Bacteria</taxon>
        <taxon>Pseudomonadati</taxon>
        <taxon>Pseudomonadota</taxon>
        <taxon>Betaproteobacteria</taxon>
        <taxon>Burkholderiales</taxon>
        <taxon>Oxalobacteraceae</taxon>
        <taxon>Telluria group</taxon>
        <taxon>Pseudoduganella</taxon>
    </lineage>
</organism>
<comment type="similarity">
    <text evidence="1">Belongs to the ATP-dependent AMP-binding enzyme family.</text>
</comment>
<dbReference type="Gene3D" id="3.40.50.12780">
    <property type="entry name" value="N-terminal domain of ligase-like"/>
    <property type="match status" value="1"/>
</dbReference>
<sequence>MPHFDDICEVSPAGDLLVRAARQHPFRDAVVFPDRRRNYGDLLSDAERCARGMLALGVRPGDHIGLLASNSLEFVAAFFGILMLGCVAVPLNARHKEREIGYIVRNANLTLLFSTSDPADHVDFGALISGAIPALRAATCARRLNLPEAPALRHVVMLRGAGAGALLPRADFDALADRIAPDAVHQARRRVRLCATALILYTSGTTADPKGCMLSHEAISRGPVERARHRFQTDPHAVHWGGGPLFHIGTLAPMLGTIGVAGTFLTDTSFVPGRALELIERERASTAWPWFPAIMQALVDHPGRSPAALGSLRTVMLIGPPKLIERVGALLPDAEIVQGCGMTETAGVFALSDPDESPRARAHTQGKAVPGIDVRIVDIDTGEEAAEGEVGEILVRGYCVMSGYYNDPAKTAEAIDADGWLHTGDLYRRSASGSLSFNGRIKDMLKVGGENVAAIEIEAYLCGHPAVRLAEVVGRPDARLDEVPVAFVELRPGARAEEDELIAFCHGKIASYKVPRAVFFMRGEDWPMSATKVNKRALRQRLADTAVAG</sequence>
<dbReference type="AlphaFoldDB" id="A0A1I7KZ51"/>
<feature type="domain" description="AMP-binding enzyme C-terminal" evidence="4">
    <location>
        <begin position="456"/>
        <end position="521"/>
    </location>
</feature>
<gene>
    <name evidence="5" type="ORF">SAMN05216552_102154</name>
</gene>
<dbReference type="PANTHER" id="PTHR43201:SF5">
    <property type="entry name" value="MEDIUM-CHAIN ACYL-COA LIGASE ACSF2, MITOCHONDRIAL"/>
    <property type="match status" value="1"/>
</dbReference>
<evidence type="ECO:0000313" key="6">
    <source>
        <dbReference type="Proteomes" id="UP000199391"/>
    </source>
</evidence>
<dbReference type="Pfam" id="PF13193">
    <property type="entry name" value="AMP-binding_C"/>
    <property type="match status" value="1"/>
</dbReference>